<gene>
    <name evidence="1" type="ORF">LCGC14_0943080</name>
</gene>
<reference evidence="1" key="1">
    <citation type="journal article" date="2015" name="Nature">
        <title>Complex archaea that bridge the gap between prokaryotes and eukaryotes.</title>
        <authorList>
            <person name="Spang A."/>
            <person name="Saw J.H."/>
            <person name="Jorgensen S.L."/>
            <person name="Zaremba-Niedzwiedzka K."/>
            <person name="Martijn J."/>
            <person name="Lind A.E."/>
            <person name="van Eijk R."/>
            <person name="Schleper C."/>
            <person name="Guy L."/>
            <person name="Ettema T.J."/>
        </authorList>
    </citation>
    <scope>NUCLEOTIDE SEQUENCE</scope>
</reference>
<dbReference type="InterPro" id="IPR027396">
    <property type="entry name" value="DsrEFH-like"/>
</dbReference>
<organism evidence="1">
    <name type="scientific">marine sediment metagenome</name>
    <dbReference type="NCBI Taxonomy" id="412755"/>
    <lineage>
        <taxon>unclassified sequences</taxon>
        <taxon>metagenomes</taxon>
        <taxon>ecological metagenomes</taxon>
    </lineage>
</organism>
<evidence type="ECO:0008006" key="2">
    <source>
        <dbReference type="Google" id="ProtNLM"/>
    </source>
</evidence>
<name>A0A0F9NP62_9ZZZZ</name>
<dbReference type="PANTHER" id="PTHR34655">
    <property type="entry name" value="CONSERVED WITHIN P. AEROPHILUM"/>
    <property type="match status" value="1"/>
</dbReference>
<protein>
    <recommendedName>
        <fullName evidence="2">DsrE family protein</fullName>
    </recommendedName>
</protein>
<dbReference type="SUPFAM" id="SSF75169">
    <property type="entry name" value="DsrEFH-like"/>
    <property type="match status" value="1"/>
</dbReference>
<proteinExistence type="predicted"/>
<sequence>MSLEKKGLGIILHSGSYDRLHHGISIALAALALNRDVKLFFTYWALEYLKRKESPVFKLDGEAKEHKDILEKNIERAHLQKVSDLITQMNVMGAKLYACTSSMALLNISRDELIEEVDKSMGITKFLTESVSDQILFI</sequence>
<dbReference type="PANTHER" id="PTHR34655:SF2">
    <property type="entry name" value="PEROXIREDOXIN FAMILY PROTEIN"/>
    <property type="match status" value="1"/>
</dbReference>
<dbReference type="Pfam" id="PF13686">
    <property type="entry name" value="DrsE_2"/>
    <property type="match status" value="1"/>
</dbReference>
<dbReference type="EMBL" id="LAZR01003309">
    <property type="protein sequence ID" value="KKN19709.1"/>
    <property type="molecule type" value="Genomic_DNA"/>
</dbReference>
<evidence type="ECO:0000313" key="1">
    <source>
        <dbReference type="EMBL" id="KKN19709.1"/>
    </source>
</evidence>
<dbReference type="Gene3D" id="3.40.1260.10">
    <property type="entry name" value="DsrEFH-like"/>
    <property type="match status" value="1"/>
</dbReference>
<comment type="caution">
    <text evidence="1">The sequence shown here is derived from an EMBL/GenBank/DDBJ whole genome shotgun (WGS) entry which is preliminary data.</text>
</comment>
<dbReference type="AlphaFoldDB" id="A0A0F9NP62"/>
<accession>A0A0F9NP62</accession>
<dbReference type="InterPro" id="IPR032836">
    <property type="entry name" value="DsrE2-like"/>
</dbReference>